<feature type="region of interest" description="Disordered" evidence="1">
    <location>
        <begin position="615"/>
        <end position="767"/>
    </location>
</feature>
<feature type="region of interest" description="Disordered" evidence="1">
    <location>
        <begin position="539"/>
        <end position="590"/>
    </location>
</feature>
<evidence type="ECO:0000313" key="4">
    <source>
        <dbReference type="RefSeq" id="XP_019640806.1"/>
    </source>
</evidence>
<feature type="domain" description="Cytidyltransferase-like" evidence="2">
    <location>
        <begin position="15"/>
        <end position="246"/>
    </location>
</feature>
<dbReference type="GO" id="GO:0009435">
    <property type="term" value="P:NAD+ biosynthetic process"/>
    <property type="evidence" value="ECO:0007669"/>
    <property type="project" value="TreeGrafter"/>
</dbReference>
<gene>
    <name evidence="4" type="primary">LOC109482517</name>
</gene>
<feature type="compositionally biased region" description="Basic and acidic residues" evidence="1">
    <location>
        <begin position="727"/>
        <end position="742"/>
    </location>
</feature>
<dbReference type="GO" id="GO:0004515">
    <property type="term" value="F:nicotinate-nucleotide adenylyltransferase activity"/>
    <property type="evidence" value="ECO:0007669"/>
    <property type="project" value="TreeGrafter"/>
</dbReference>
<protein>
    <submittedName>
        <fullName evidence="4">Uncharacterized protein LOC109482517</fullName>
    </submittedName>
</protein>
<dbReference type="PANTHER" id="PTHR12039:SF0">
    <property type="entry name" value="NICOTINAMIDE-NUCLEOTIDE ADENYLYLTRANSFERASE"/>
    <property type="match status" value="1"/>
</dbReference>
<dbReference type="SUPFAM" id="SSF52374">
    <property type="entry name" value="Nucleotidylyl transferase"/>
    <property type="match status" value="1"/>
</dbReference>
<dbReference type="Pfam" id="PF01467">
    <property type="entry name" value="CTP_transf_like"/>
    <property type="match status" value="1"/>
</dbReference>
<dbReference type="KEGG" id="bbel:109482517"/>
<organism evidence="3 4">
    <name type="scientific">Branchiostoma belcheri</name>
    <name type="common">Amphioxus</name>
    <dbReference type="NCBI Taxonomy" id="7741"/>
    <lineage>
        <taxon>Eukaryota</taxon>
        <taxon>Metazoa</taxon>
        <taxon>Chordata</taxon>
        <taxon>Cephalochordata</taxon>
        <taxon>Leptocardii</taxon>
        <taxon>Amphioxiformes</taxon>
        <taxon>Branchiostomatidae</taxon>
        <taxon>Branchiostoma</taxon>
    </lineage>
</organism>
<dbReference type="AlphaFoldDB" id="A0A6P5AG32"/>
<proteinExistence type="predicted"/>
<evidence type="ECO:0000259" key="2">
    <source>
        <dbReference type="Pfam" id="PF01467"/>
    </source>
</evidence>
<evidence type="ECO:0000256" key="1">
    <source>
        <dbReference type="SAM" id="MobiDB-lite"/>
    </source>
</evidence>
<feature type="compositionally biased region" description="Basic residues" evidence="1">
    <location>
        <begin position="620"/>
        <end position="633"/>
    </location>
</feature>
<reference evidence="4" key="1">
    <citation type="submission" date="2025-08" db="UniProtKB">
        <authorList>
            <consortium name="RefSeq"/>
        </authorList>
    </citation>
    <scope>IDENTIFICATION</scope>
    <source>
        <tissue evidence="4">Gonad</tissue>
    </source>
</reference>
<dbReference type="InterPro" id="IPR051182">
    <property type="entry name" value="Euk_NMN_adenylyltrnsfrase"/>
</dbReference>
<dbReference type="Proteomes" id="UP000515135">
    <property type="component" value="Unplaced"/>
</dbReference>
<dbReference type="OrthoDB" id="422187at2759"/>
<feature type="compositionally biased region" description="Basic and acidic residues" evidence="1">
    <location>
        <begin position="656"/>
        <end position="674"/>
    </location>
</feature>
<dbReference type="PANTHER" id="PTHR12039">
    <property type="entry name" value="NICOTINAMIDE MONONUCLEOTIDE ADENYLYLTRANSFERASE"/>
    <property type="match status" value="1"/>
</dbReference>
<dbReference type="InterPro" id="IPR014729">
    <property type="entry name" value="Rossmann-like_a/b/a_fold"/>
</dbReference>
<feature type="compositionally biased region" description="Low complexity" evidence="1">
    <location>
        <begin position="642"/>
        <end position="652"/>
    </location>
</feature>
<dbReference type="InterPro" id="IPR004821">
    <property type="entry name" value="Cyt_trans-like"/>
</dbReference>
<dbReference type="RefSeq" id="XP_019640806.1">
    <property type="nucleotide sequence ID" value="XM_019785247.1"/>
</dbReference>
<dbReference type="Gene3D" id="3.40.50.620">
    <property type="entry name" value="HUPs"/>
    <property type="match status" value="1"/>
</dbReference>
<keyword evidence="3" id="KW-1185">Reference proteome</keyword>
<name>A0A6P5AG32_BRABE</name>
<sequence>MESEPGEQVKVAVLASGAFNPITNLHLRMFEAARDYLQKKGNFTVVAGIISPISHDNKKQELVSSRHRVEMCKISLQDSKWIRVDAWESTQDGHVRPLNLLRHHKTALERRFKISSPCCTQPVKNQNKPLPPPPNTNKELNGKPIGWYKYGVDILQNFCCPAYLDQENQNTDDAQQIEIPKKKGITVLLLCSQEMLEAFAKPGVWRQNEVVDILKHFGLVCIARDGFNPEQVIYESDVLSQYKESIHIVTDWIENEIIPTKVRRALRRKQSVKYLLPDGVINYIRKHKLYQTKTTDDNANVIRITDNRDITISVDESIMPYQTDNKTFYKDNRTASKEDIDEEEEEEVKMTLEDVAVKVTAIERRVREFDMRVREVEDAVNGKFDLYNRSSFYSEESGLGDSMSEGDVDDITELTDEEEDENNTDSEKVMKWTRPSVHLGAAERLEVLLKESKEATCFSGKKDMHVHFAADVDEGFTSPTDKLHRDIHYSKDYLPKRIRKTRLDPLDKDSENRYMSLRKCRLEAALGSTDKLNNNLHFVLEPPGRAQPATCKAERSPPAEAKPNNDNAEDASGSQQLTAERKSPRYHGKISPSKEFYMWGIKFCSSESLDEEANRERKERTCHHHHHHHRRHARENQEPRQQGDGQAGQTTDPDPDTEKKVDTPDANKKDEATSMEKQSQLEAVQPEKKEDGVGISGIPEVRITNHSPTVEPPEEELNQLSQSTGGTDKEEAEAAEKSRDIDQTTENVAAAEEEGATAEYTTEQQKKRASLKLDFSVKSPRKANSETVWHLIESDKKSFTVMVDDVDKRLTGAIGDPTWV</sequence>
<dbReference type="GeneID" id="109482517"/>
<accession>A0A6P5AG32</accession>
<dbReference type="GO" id="GO:0000309">
    <property type="term" value="F:nicotinamide-nucleotide adenylyltransferase activity"/>
    <property type="evidence" value="ECO:0007669"/>
    <property type="project" value="TreeGrafter"/>
</dbReference>
<evidence type="ECO:0000313" key="3">
    <source>
        <dbReference type="Proteomes" id="UP000515135"/>
    </source>
</evidence>